<dbReference type="OrthoDB" id="9810174at2"/>
<protein>
    <recommendedName>
        <fullName evidence="1">Phage tail collar domain-containing protein</fullName>
    </recommendedName>
</protein>
<feature type="domain" description="Phage tail collar" evidence="1">
    <location>
        <begin position="8"/>
        <end position="64"/>
    </location>
</feature>
<evidence type="ECO:0000313" key="2">
    <source>
        <dbReference type="EMBL" id="OBY67296.1"/>
    </source>
</evidence>
<keyword evidence="3" id="KW-1185">Reference proteome</keyword>
<proteinExistence type="predicted"/>
<dbReference type="InterPro" id="IPR037053">
    <property type="entry name" value="Phage_tail_collar_dom_sf"/>
</dbReference>
<reference evidence="3" key="1">
    <citation type="submission" date="2016-02" db="EMBL/GenBank/DDBJ databases">
        <title>Paenibacillus sp. LPB0068, isolated from Crassostrea gigas.</title>
        <authorList>
            <person name="Shin S.-K."/>
            <person name="Yi H."/>
        </authorList>
    </citation>
    <scope>NUCLEOTIDE SEQUENCE [LARGE SCALE GENOMIC DNA]</scope>
    <source>
        <strain evidence="3">KCTC 23969</strain>
    </source>
</reference>
<gene>
    <name evidence="2" type="ORF">LPB301_02865</name>
</gene>
<evidence type="ECO:0000259" key="1">
    <source>
        <dbReference type="Pfam" id="PF07484"/>
    </source>
</evidence>
<name>A0A1B8U5Y9_9FLAO</name>
<organism evidence="2 3">
    <name type="scientific">Polaribacter reichenbachii</name>
    <dbReference type="NCBI Taxonomy" id="996801"/>
    <lineage>
        <taxon>Bacteria</taxon>
        <taxon>Pseudomonadati</taxon>
        <taxon>Bacteroidota</taxon>
        <taxon>Flavobacteriia</taxon>
        <taxon>Flavobacteriales</taxon>
        <taxon>Flavobacteriaceae</taxon>
    </lineage>
</organism>
<dbReference type="STRING" id="996801.BW723_06625"/>
<dbReference type="InterPro" id="IPR011083">
    <property type="entry name" value="Phage_tail_collar_dom"/>
</dbReference>
<comment type="caution">
    <text evidence="2">The sequence shown here is derived from an EMBL/GenBank/DDBJ whole genome shotgun (WGS) entry which is preliminary data.</text>
</comment>
<accession>A0A1B8U5Y9</accession>
<dbReference type="Pfam" id="PF07484">
    <property type="entry name" value="Collar"/>
    <property type="match status" value="1"/>
</dbReference>
<evidence type="ECO:0000313" key="3">
    <source>
        <dbReference type="Proteomes" id="UP000092612"/>
    </source>
</evidence>
<dbReference type="KEGG" id="prn:BW723_06625"/>
<dbReference type="EMBL" id="LSFL01000005">
    <property type="protein sequence ID" value="OBY67296.1"/>
    <property type="molecule type" value="Genomic_DNA"/>
</dbReference>
<dbReference type="SUPFAM" id="SSF88874">
    <property type="entry name" value="Receptor-binding domain of short tail fibre protein gp12"/>
    <property type="match status" value="1"/>
</dbReference>
<sequence length="200" mass="20694">MAQDAYIGEISIFAGNFAPRGWAFCSGQLLAISSNTALFSILGTTYGGDGRTTFGLPNLCGRAIVGAGNGANQGLSNIPLGSKFGTETTILNNLNLPSHNHIITVSETAGTIDIPVNSEDGSADETNPGAGILANTGTDNYSSEFTGATIQKYGGQSLPVRINSTATASMTGNNYPFNNIPPSLGVNYIICLYGIYPSRS</sequence>
<dbReference type="Proteomes" id="UP000092612">
    <property type="component" value="Unassembled WGS sequence"/>
</dbReference>
<dbReference type="AlphaFoldDB" id="A0A1B8U5Y9"/>
<dbReference type="RefSeq" id="WP_068357170.1">
    <property type="nucleotide sequence ID" value="NZ_CP019337.1"/>
</dbReference>
<dbReference type="Gene3D" id="3.90.1340.10">
    <property type="entry name" value="Phage tail collar domain"/>
    <property type="match status" value="1"/>
</dbReference>